<dbReference type="PRINTS" id="PR01438">
    <property type="entry name" value="UNVRSLSTRESS"/>
</dbReference>
<dbReference type="InterPro" id="IPR006016">
    <property type="entry name" value="UspA"/>
</dbReference>
<dbReference type="Gene3D" id="3.40.50.620">
    <property type="entry name" value="HUPs"/>
    <property type="match status" value="1"/>
</dbReference>
<dbReference type="EMBL" id="CP078075">
    <property type="protein sequence ID" value="WDM42599.1"/>
    <property type="molecule type" value="Genomic_DNA"/>
</dbReference>
<dbReference type="Proteomes" id="UP001215097">
    <property type="component" value="Chromosome"/>
</dbReference>
<accession>A0ABY7XKH4</accession>
<protein>
    <submittedName>
        <fullName evidence="3">Universal stress protein</fullName>
    </submittedName>
</protein>
<dbReference type="Pfam" id="PF00582">
    <property type="entry name" value="Usp"/>
    <property type="match status" value="1"/>
</dbReference>
<dbReference type="InterPro" id="IPR014729">
    <property type="entry name" value="Rossmann-like_a/b/a_fold"/>
</dbReference>
<dbReference type="SUPFAM" id="SSF52402">
    <property type="entry name" value="Adenine nucleotide alpha hydrolases-like"/>
    <property type="match status" value="1"/>
</dbReference>
<dbReference type="PANTHER" id="PTHR46553:SF3">
    <property type="entry name" value="ADENINE NUCLEOTIDE ALPHA HYDROLASES-LIKE SUPERFAMILY PROTEIN"/>
    <property type="match status" value="1"/>
</dbReference>
<sequence length="153" mass="16028">MIEIARPQPVIVGVDGSAASVEALALAATIARAVGAPLQAITTWTYPVMLDPLDPGSDWSSEEEAQRLLDDAVREAFQGHPPDGFRASTLPGPAARVLLEQSDRATMLVVGSRGCGGFRRLLLGSVSAACAAHAHCPVLVVHAPVLDERLRTS</sequence>
<keyword evidence="4" id="KW-1185">Reference proteome</keyword>
<reference evidence="3 4" key="1">
    <citation type="submission" date="2021-06" db="EMBL/GenBank/DDBJ databases">
        <title>Genome-based taxonomic framework of Microbacterium strains isolated from marine environment, the description of four new species and reclassification of four preexisting species.</title>
        <authorList>
            <person name="Lee S.D."/>
            <person name="Kim S.-M."/>
            <person name="Byeon Y.-S."/>
            <person name="Yang H.L."/>
            <person name="Kim I.S."/>
        </authorList>
    </citation>
    <scope>NUCLEOTIDE SEQUENCE [LARGE SCALE GENOMIC DNA]</scope>
    <source>
        <strain evidence="3 4">KACC 14465</strain>
    </source>
</reference>
<evidence type="ECO:0000259" key="2">
    <source>
        <dbReference type="Pfam" id="PF00582"/>
    </source>
</evidence>
<comment type="similarity">
    <text evidence="1">Belongs to the universal stress protein A family.</text>
</comment>
<organism evidence="3 4">
    <name type="scientific">Microbacterium luteolum</name>
    <name type="common">Aureobacterium luteolum</name>
    <dbReference type="NCBI Taxonomy" id="69367"/>
    <lineage>
        <taxon>Bacteria</taxon>
        <taxon>Bacillati</taxon>
        <taxon>Actinomycetota</taxon>
        <taxon>Actinomycetes</taxon>
        <taxon>Micrococcales</taxon>
        <taxon>Microbacteriaceae</taxon>
        <taxon>Microbacterium</taxon>
    </lineage>
</organism>
<dbReference type="RefSeq" id="WP_282216453.1">
    <property type="nucleotide sequence ID" value="NZ_BAAAUN010000001.1"/>
</dbReference>
<dbReference type="PANTHER" id="PTHR46553">
    <property type="entry name" value="ADENINE NUCLEOTIDE ALPHA HYDROLASES-LIKE SUPERFAMILY PROTEIN"/>
    <property type="match status" value="1"/>
</dbReference>
<feature type="domain" description="UspA" evidence="2">
    <location>
        <begin position="9"/>
        <end position="142"/>
    </location>
</feature>
<name>A0ABY7XKH4_MICLT</name>
<evidence type="ECO:0000256" key="1">
    <source>
        <dbReference type="ARBA" id="ARBA00008791"/>
    </source>
</evidence>
<evidence type="ECO:0000313" key="4">
    <source>
        <dbReference type="Proteomes" id="UP001215097"/>
    </source>
</evidence>
<dbReference type="InterPro" id="IPR006015">
    <property type="entry name" value="Universal_stress_UspA"/>
</dbReference>
<gene>
    <name evidence="3" type="ORF">KV395_04645</name>
</gene>
<proteinExistence type="inferred from homology"/>
<evidence type="ECO:0000313" key="3">
    <source>
        <dbReference type="EMBL" id="WDM42599.1"/>
    </source>
</evidence>